<feature type="signal peptide" evidence="2">
    <location>
        <begin position="1"/>
        <end position="18"/>
    </location>
</feature>
<evidence type="ECO:0000313" key="4">
    <source>
        <dbReference type="Proteomes" id="UP001329825"/>
    </source>
</evidence>
<evidence type="ECO:0000256" key="1">
    <source>
        <dbReference type="SAM" id="MobiDB-lite"/>
    </source>
</evidence>
<feature type="region of interest" description="Disordered" evidence="1">
    <location>
        <begin position="62"/>
        <end position="104"/>
    </location>
</feature>
<sequence length="171" mass="18291">MRTATFLIALGLFGTALSAPIAEPNSKFLFAKDPLSIHRRTVPDESNIHSVEDIIMTPEFQAEVESSSSTSSSSTSSSSGSGSGSEVKESSESEMNITSEPSEDSCAEICGIQRVEGAKSEREALCSSEGLLATLECAQCIDQTWPDTSYEDSAMNEYERIVSACNDSPQQ</sequence>
<keyword evidence="2" id="KW-0732">Signal</keyword>
<evidence type="ECO:0000256" key="2">
    <source>
        <dbReference type="SAM" id="SignalP"/>
    </source>
</evidence>
<feature type="compositionally biased region" description="Low complexity" evidence="1">
    <location>
        <begin position="63"/>
        <end position="80"/>
    </location>
</feature>
<evidence type="ECO:0000313" key="3">
    <source>
        <dbReference type="EMBL" id="WRT63489.1"/>
    </source>
</evidence>
<organism evidence="3 4">
    <name type="scientific">Kwoniella shivajii</name>
    <dbReference type="NCBI Taxonomy" id="564305"/>
    <lineage>
        <taxon>Eukaryota</taxon>
        <taxon>Fungi</taxon>
        <taxon>Dikarya</taxon>
        <taxon>Basidiomycota</taxon>
        <taxon>Agaricomycotina</taxon>
        <taxon>Tremellomycetes</taxon>
        <taxon>Tremellales</taxon>
        <taxon>Cryptococcaceae</taxon>
        <taxon>Kwoniella</taxon>
    </lineage>
</organism>
<accession>A0ABZ1CP26</accession>
<reference evidence="3 4" key="1">
    <citation type="submission" date="2024-01" db="EMBL/GenBank/DDBJ databases">
        <title>Comparative genomics of Cryptococcus and Kwoniella reveals pathogenesis evolution and contrasting modes of karyotype evolution via chromosome fusion or intercentromeric recombination.</title>
        <authorList>
            <person name="Coelho M.A."/>
            <person name="David-Palma M."/>
            <person name="Shea T."/>
            <person name="Bowers K."/>
            <person name="McGinley-Smith S."/>
            <person name="Mohammad A.W."/>
            <person name="Gnirke A."/>
            <person name="Yurkov A.M."/>
            <person name="Nowrousian M."/>
            <person name="Sun S."/>
            <person name="Cuomo C.A."/>
            <person name="Heitman J."/>
        </authorList>
    </citation>
    <scope>NUCLEOTIDE SEQUENCE [LARGE SCALE GENOMIC DNA]</scope>
    <source>
        <strain evidence="3">CBS 11374</strain>
    </source>
</reference>
<dbReference type="GeneID" id="87952525"/>
<protein>
    <submittedName>
        <fullName evidence="3">Uncharacterized protein</fullName>
    </submittedName>
</protein>
<keyword evidence="4" id="KW-1185">Reference proteome</keyword>
<dbReference type="RefSeq" id="XP_062788229.1">
    <property type="nucleotide sequence ID" value="XM_062932178.1"/>
</dbReference>
<gene>
    <name evidence="3" type="ORF">IL334_000394</name>
</gene>
<name>A0ABZ1CP26_9TREE</name>
<feature type="chain" id="PRO_5047353113" evidence="2">
    <location>
        <begin position="19"/>
        <end position="171"/>
    </location>
</feature>
<proteinExistence type="predicted"/>
<dbReference type="EMBL" id="CP141881">
    <property type="protein sequence ID" value="WRT63489.1"/>
    <property type="molecule type" value="Genomic_DNA"/>
</dbReference>
<dbReference type="Proteomes" id="UP001329825">
    <property type="component" value="Chromosome 1"/>
</dbReference>